<protein>
    <submittedName>
        <fullName evidence="2">Uncharacterized protein</fullName>
    </submittedName>
</protein>
<name>A0AAV4RK55_CAEEX</name>
<dbReference type="Proteomes" id="UP001054945">
    <property type="component" value="Unassembled WGS sequence"/>
</dbReference>
<keyword evidence="3" id="KW-1185">Reference proteome</keyword>
<organism evidence="2 3">
    <name type="scientific">Caerostris extrusa</name>
    <name type="common">Bark spider</name>
    <name type="synonym">Caerostris bankana</name>
    <dbReference type="NCBI Taxonomy" id="172846"/>
    <lineage>
        <taxon>Eukaryota</taxon>
        <taxon>Metazoa</taxon>
        <taxon>Ecdysozoa</taxon>
        <taxon>Arthropoda</taxon>
        <taxon>Chelicerata</taxon>
        <taxon>Arachnida</taxon>
        <taxon>Araneae</taxon>
        <taxon>Araneomorphae</taxon>
        <taxon>Entelegynae</taxon>
        <taxon>Araneoidea</taxon>
        <taxon>Araneidae</taxon>
        <taxon>Caerostris</taxon>
    </lineage>
</organism>
<evidence type="ECO:0000313" key="2">
    <source>
        <dbReference type="EMBL" id="GIY20867.1"/>
    </source>
</evidence>
<comment type="caution">
    <text evidence="2">The sequence shown here is derived from an EMBL/GenBank/DDBJ whole genome shotgun (WGS) entry which is preliminary data.</text>
</comment>
<reference evidence="2 3" key="1">
    <citation type="submission" date="2021-06" db="EMBL/GenBank/DDBJ databases">
        <title>Caerostris extrusa draft genome.</title>
        <authorList>
            <person name="Kono N."/>
            <person name="Arakawa K."/>
        </authorList>
    </citation>
    <scope>NUCLEOTIDE SEQUENCE [LARGE SCALE GENOMIC DNA]</scope>
</reference>
<gene>
    <name evidence="2" type="ORF">CEXT_393881</name>
</gene>
<proteinExistence type="predicted"/>
<feature type="region of interest" description="Disordered" evidence="1">
    <location>
        <begin position="1"/>
        <end position="38"/>
    </location>
</feature>
<feature type="compositionally biased region" description="Basic and acidic residues" evidence="1">
    <location>
        <begin position="1"/>
        <end position="13"/>
    </location>
</feature>
<evidence type="ECO:0000256" key="1">
    <source>
        <dbReference type="SAM" id="MobiDB-lite"/>
    </source>
</evidence>
<evidence type="ECO:0000313" key="3">
    <source>
        <dbReference type="Proteomes" id="UP001054945"/>
    </source>
</evidence>
<dbReference type="AlphaFoldDB" id="A0AAV4RK55"/>
<accession>A0AAV4RK55</accession>
<sequence length="71" mass="8162">MEHPKSKTTERKITNSANAQETKPAKKKLQHRNGSEALSKPLVPWHYVTNTRIESLQKIHSIKPKPGFLYI</sequence>
<dbReference type="EMBL" id="BPLR01007942">
    <property type="protein sequence ID" value="GIY20867.1"/>
    <property type="molecule type" value="Genomic_DNA"/>
</dbReference>